<keyword evidence="5 6" id="KW-0472">Membrane</keyword>
<feature type="transmembrane region" description="Helical" evidence="6">
    <location>
        <begin position="83"/>
        <end position="99"/>
    </location>
</feature>
<name>A0ABV8U920_9PROT</name>
<feature type="transmembrane region" description="Helical" evidence="6">
    <location>
        <begin position="208"/>
        <end position="232"/>
    </location>
</feature>
<dbReference type="PANTHER" id="PTHR43124">
    <property type="entry name" value="PURINE EFFLUX PUMP PBUE"/>
    <property type="match status" value="1"/>
</dbReference>
<reference evidence="8" key="1">
    <citation type="journal article" date="2019" name="Int. J. Syst. Evol. Microbiol.">
        <title>The Global Catalogue of Microorganisms (GCM) 10K type strain sequencing project: providing services to taxonomists for standard genome sequencing and annotation.</title>
        <authorList>
            <consortium name="The Broad Institute Genomics Platform"/>
            <consortium name="The Broad Institute Genome Sequencing Center for Infectious Disease"/>
            <person name="Wu L."/>
            <person name="Ma J."/>
        </authorList>
    </citation>
    <scope>NUCLEOTIDE SEQUENCE [LARGE SCALE GENOMIC DNA]</scope>
    <source>
        <strain evidence="8">CGMCC 1.15304</strain>
    </source>
</reference>
<dbReference type="EMBL" id="JBHSCR010000003">
    <property type="protein sequence ID" value="MFC4347276.1"/>
    <property type="molecule type" value="Genomic_DNA"/>
</dbReference>
<feature type="transmembrane region" description="Helical" evidence="6">
    <location>
        <begin position="244"/>
        <end position="266"/>
    </location>
</feature>
<evidence type="ECO:0000313" key="8">
    <source>
        <dbReference type="Proteomes" id="UP001595776"/>
    </source>
</evidence>
<evidence type="ECO:0000256" key="6">
    <source>
        <dbReference type="SAM" id="Phobius"/>
    </source>
</evidence>
<keyword evidence="4 6" id="KW-1133">Transmembrane helix</keyword>
<dbReference type="Pfam" id="PF07690">
    <property type="entry name" value="MFS_1"/>
    <property type="match status" value="1"/>
</dbReference>
<dbReference type="Gene3D" id="1.20.1250.20">
    <property type="entry name" value="MFS general substrate transporter like domains"/>
    <property type="match status" value="1"/>
</dbReference>
<proteinExistence type="predicted"/>
<feature type="transmembrane region" description="Helical" evidence="6">
    <location>
        <begin position="166"/>
        <end position="187"/>
    </location>
</feature>
<dbReference type="InterPro" id="IPR050189">
    <property type="entry name" value="MFS_Efflux_Transporters"/>
</dbReference>
<evidence type="ECO:0000256" key="5">
    <source>
        <dbReference type="ARBA" id="ARBA00023136"/>
    </source>
</evidence>
<gene>
    <name evidence="7" type="ORF">ACFO5Q_05405</name>
</gene>
<keyword evidence="3 6" id="KW-0812">Transmembrane</keyword>
<evidence type="ECO:0000256" key="3">
    <source>
        <dbReference type="ARBA" id="ARBA00022692"/>
    </source>
</evidence>
<feature type="transmembrane region" description="Helical" evidence="6">
    <location>
        <begin position="111"/>
        <end position="132"/>
    </location>
</feature>
<dbReference type="PANTHER" id="PTHR43124:SF10">
    <property type="entry name" value="PURINE EFFLUX PUMP PBUE"/>
    <property type="match status" value="1"/>
</dbReference>
<organism evidence="7 8">
    <name type="scientific">Kordiimonas lipolytica</name>
    <dbReference type="NCBI Taxonomy" id="1662421"/>
    <lineage>
        <taxon>Bacteria</taxon>
        <taxon>Pseudomonadati</taxon>
        <taxon>Pseudomonadota</taxon>
        <taxon>Alphaproteobacteria</taxon>
        <taxon>Kordiimonadales</taxon>
        <taxon>Kordiimonadaceae</taxon>
        <taxon>Kordiimonas</taxon>
    </lineage>
</organism>
<dbReference type="RefSeq" id="WP_068149563.1">
    <property type="nucleotide sequence ID" value="NZ_JBHSCR010000003.1"/>
</dbReference>
<evidence type="ECO:0000256" key="2">
    <source>
        <dbReference type="ARBA" id="ARBA00022475"/>
    </source>
</evidence>
<dbReference type="InterPro" id="IPR011701">
    <property type="entry name" value="MFS"/>
</dbReference>
<evidence type="ECO:0000313" key="7">
    <source>
        <dbReference type="EMBL" id="MFC4347276.1"/>
    </source>
</evidence>
<protein>
    <submittedName>
        <fullName evidence="7">MFS transporter</fullName>
    </submittedName>
</protein>
<sequence length="396" mass="41789">MSLFRARSDFDPDRTSSITAAVLLSISANISFIIQPGLVGGFVEVLGLSEEAAGQLAAMEMFGVASATIVLAIASLRVNWRTSLALFALIAVVGNYFSANADGMEQLSQARFVAGFGHGGLISLSFSAIGLTTRTDRNLGIYLTVLLSYGALGLLFMPYLLDSIGINGLFIAFGVAALMALFALPFMPSGPKKAEEIEVPSGPMRWKLLLPTLLGFLAYNISQGIAWAYLFLIGLSGGLEEQAVANAMFISQVFGVVGAILAVVISAKVFGRFGPITLGVLGGAAFIALLMPGVTFVTYLVAVCGFNLAWNKVLPFILAAIADFDVRGRVMSFALAIQMGGLAIGPYIASRVVGDGNFFAVELASVLFFIVGYVLLIIPIMAHQKVLRVHHTSAEA</sequence>
<dbReference type="InterPro" id="IPR036259">
    <property type="entry name" value="MFS_trans_sf"/>
</dbReference>
<comment type="subcellular location">
    <subcellularLocation>
        <location evidence="1">Cell membrane</location>
        <topology evidence="1">Multi-pass membrane protein</topology>
    </subcellularLocation>
</comment>
<feature type="transmembrane region" description="Helical" evidence="6">
    <location>
        <begin position="139"/>
        <end position="160"/>
    </location>
</feature>
<feature type="transmembrane region" description="Helical" evidence="6">
    <location>
        <begin position="297"/>
        <end position="321"/>
    </location>
</feature>
<keyword evidence="2" id="KW-1003">Cell membrane</keyword>
<evidence type="ECO:0000256" key="4">
    <source>
        <dbReference type="ARBA" id="ARBA00022989"/>
    </source>
</evidence>
<keyword evidence="8" id="KW-1185">Reference proteome</keyword>
<feature type="transmembrane region" description="Helical" evidence="6">
    <location>
        <begin position="55"/>
        <end position="76"/>
    </location>
</feature>
<feature type="transmembrane region" description="Helical" evidence="6">
    <location>
        <begin position="21"/>
        <end position="43"/>
    </location>
</feature>
<dbReference type="SUPFAM" id="SSF103473">
    <property type="entry name" value="MFS general substrate transporter"/>
    <property type="match status" value="1"/>
</dbReference>
<accession>A0ABV8U920</accession>
<comment type="caution">
    <text evidence="7">The sequence shown here is derived from an EMBL/GenBank/DDBJ whole genome shotgun (WGS) entry which is preliminary data.</text>
</comment>
<dbReference type="Proteomes" id="UP001595776">
    <property type="component" value="Unassembled WGS sequence"/>
</dbReference>
<evidence type="ECO:0000256" key="1">
    <source>
        <dbReference type="ARBA" id="ARBA00004651"/>
    </source>
</evidence>
<feature type="transmembrane region" description="Helical" evidence="6">
    <location>
        <begin position="358"/>
        <end position="378"/>
    </location>
</feature>
<feature type="transmembrane region" description="Helical" evidence="6">
    <location>
        <begin position="273"/>
        <end position="291"/>
    </location>
</feature>
<feature type="transmembrane region" description="Helical" evidence="6">
    <location>
        <begin position="333"/>
        <end position="352"/>
    </location>
</feature>